<dbReference type="GO" id="GO:0000166">
    <property type="term" value="F:nucleotide binding"/>
    <property type="evidence" value="ECO:0007669"/>
    <property type="project" value="InterPro"/>
</dbReference>
<evidence type="ECO:0000259" key="3">
    <source>
        <dbReference type="Pfam" id="PF22725"/>
    </source>
</evidence>
<dbReference type="Gene3D" id="3.40.50.720">
    <property type="entry name" value="NAD(P)-binding Rossmann-like Domain"/>
    <property type="match status" value="1"/>
</dbReference>
<dbReference type="InterPro" id="IPR055170">
    <property type="entry name" value="GFO_IDH_MocA-like_dom"/>
</dbReference>
<accession>A0A0F9W1K4</accession>
<dbReference type="InterPro" id="IPR036291">
    <property type="entry name" value="NAD(P)-bd_dom_sf"/>
</dbReference>
<dbReference type="Pfam" id="PF22725">
    <property type="entry name" value="GFO_IDH_MocA_C3"/>
    <property type="match status" value="1"/>
</dbReference>
<protein>
    <recommendedName>
        <fullName evidence="5">Gfo/Idh/MocA-like oxidoreductase N-terminal domain-containing protein</fullName>
    </recommendedName>
</protein>
<evidence type="ECO:0008006" key="5">
    <source>
        <dbReference type="Google" id="ProtNLM"/>
    </source>
</evidence>
<organism evidence="4">
    <name type="scientific">marine sediment metagenome</name>
    <dbReference type="NCBI Taxonomy" id="412755"/>
    <lineage>
        <taxon>unclassified sequences</taxon>
        <taxon>metagenomes</taxon>
        <taxon>ecological metagenomes</taxon>
    </lineage>
</organism>
<dbReference type="PANTHER" id="PTHR43818">
    <property type="entry name" value="BCDNA.GH03377"/>
    <property type="match status" value="1"/>
</dbReference>
<evidence type="ECO:0000256" key="1">
    <source>
        <dbReference type="ARBA" id="ARBA00023002"/>
    </source>
</evidence>
<sequence length="352" mass="37821">MSAKRDKTYGVGILGGAHVHTGWYANELRESTWADVKAVADPDMDRAKGMLGPEAEHIADFYTDPAEMLARDDIDVVCISSETGQHVEFATASAKAGKHICMEKVIALTLADADKVIAAAAKAGVKLICPPFVHDSKPEIVKVKEIIDSGAIGKPTLAHFHTGHEGLIYSPFEAWFYDPAKAGGGALMDLGVHPIYDSLFLFGPAKEVSGMTSIAFKERVLGDFPVKDIQVEDNSVTTIKFESGMMVVTDVSFTRMADRSNSAIYGTEGTIILDDPAGPLLVNSPKLPGEGDDPWHKPDLSEGKPSVEVIVDLIENEEGTPRVTGQWARDVLEVVLASYESAKTGKTVTLPL</sequence>
<dbReference type="Pfam" id="PF01408">
    <property type="entry name" value="GFO_IDH_MocA"/>
    <property type="match status" value="1"/>
</dbReference>
<keyword evidence="1" id="KW-0560">Oxidoreductase</keyword>
<dbReference type="Gene3D" id="3.30.360.10">
    <property type="entry name" value="Dihydrodipicolinate Reductase, domain 2"/>
    <property type="match status" value="1"/>
</dbReference>
<proteinExistence type="predicted"/>
<dbReference type="EMBL" id="LAZR01000003">
    <property type="protein sequence ID" value="KKO11191.1"/>
    <property type="molecule type" value="Genomic_DNA"/>
</dbReference>
<dbReference type="InterPro" id="IPR050463">
    <property type="entry name" value="Gfo/Idh/MocA_oxidrdct_glycsds"/>
</dbReference>
<reference evidence="4" key="1">
    <citation type="journal article" date="2015" name="Nature">
        <title>Complex archaea that bridge the gap between prokaryotes and eukaryotes.</title>
        <authorList>
            <person name="Spang A."/>
            <person name="Saw J.H."/>
            <person name="Jorgensen S.L."/>
            <person name="Zaremba-Niedzwiedzka K."/>
            <person name="Martijn J."/>
            <person name="Lind A.E."/>
            <person name="van Eijk R."/>
            <person name="Schleper C."/>
            <person name="Guy L."/>
            <person name="Ettema T.J."/>
        </authorList>
    </citation>
    <scope>NUCLEOTIDE SEQUENCE</scope>
</reference>
<dbReference type="SUPFAM" id="SSF51735">
    <property type="entry name" value="NAD(P)-binding Rossmann-fold domains"/>
    <property type="match status" value="1"/>
</dbReference>
<dbReference type="AlphaFoldDB" id="A0A0F9W1K4"/>
<feature type="domain" description="GFO/IDH/MocA-like oxidoreductase" evidence="3">
    <location>
        <begin position="141"/>
        <end position="271"/>
    </location>
</feature>
<gene>
    <name evidence="4" type="ORF">LCGC14_0016670</name>
</gene>
<name>A0A0F9W1K4_9ZZZZ</name>
<dbReference type="InterPro" id="IPR000683">
    <property type="entry name" value="Gfo/Idh/MocA-like_OxRdtase_N"/>
</dbReference>
<dbReference type="SUPFAM" id="SSF55347">
    <property type="entry name" value="Glyceraldehyde-3-phosphate dehydrogenase-like, C-terminal domain"/>
    <property type="match status" value="1"/>
</dbReference>
<evidence type="ECO:0000313" key="4">
    <source>
        <dbReference type="EMBL" id="KKO11191.1"/>
    </source>
</evidence>
<dbReference type="GO" id="GO:0016491">
    <property type="term" value="F:oxidoreductase activity"/>
    <property type="evidence" value="ECO:0007669"/>
    <property type="project" value="UniProtKB-KW"/>
</dbReference>
<dbReference type="PANTHER" id="PTHR43818:SF11">
    <property type="entry name" value="BCDNA.GH03377"/>
    <property type="match status" value="1"/>
</dbReference>
<evidence type="ECO:0000259" key="2">
    <source>
        <dbReference type="Pfam" id="PF01408"/>
    </source>
</evidence>
<comment type="caution">
    <text evidence="4">The sequence shown here is derived from an EMBL/GenBank/DDBJ whole genome shotgun (WGS) entry which is preliminary data.</text>
</comment>
<feature type="domain" description="Gfo/Idh/MocA-like oxidoreductase N-terminal" evidence="2">
    <location>
        <begin position="12"/>
        <end position="127"/>
    </location>
</feature>